<evidence type="ECO:0000313" key="1">
    <source>
        <dbReference type="EMBL" id="GLV55900.1"/>
    </source>
</evidence>
<evidence type="ECO:0000313" key="2">
    <source>
        <dbReference type="Proteomes" id="UP001344906"/>
    </source>
</evidence>
<proteinExistence type="predicted"/>
<sequence length="61" mass="6960">MAVLRHSKKRTSQVELIVVQKSRVQGAFRERPPCTDYWVMASSILPEPVLTSWSPTITAYL</sequence>
<dbReference type="EMBL" id="BSRI01000001">
    <property type="protein sequence ID" value="GLV55900.1"/>
    <property type="molecule type" value="Genomic_DNA"/>
</dbReference>
<organism evidence="1 2">
    <name type="scientific">Dictyobacter halimunensis</name>
    <dbReference type="NCBI Taxonomy" id="3026934"/>
    <lineage>
        <taxon>Bacteria</taxon>
        <taxon>Bacillati</taxon>
        <taxon>Chloroflexota</taxon>
        <taxon>Ktedonobacteria</taxon>
        <taxon>Ktedonobacterales</taxon>
        <taxon>Dictyobacteraceae</taxon>
        <taxon>Dictyobacter</taxon>
    </lineage>
</organism>
<name>A0ABQ6FRH0_9CHLR</name>
<protein>
    <submittedName>
        <fullName evidence="1">Uncharacterized protein</fullName>
    </submittedName>
</protein>
<comment type="caution">
    <text evidence="1">The sequence shown here is derived from an EMBL/GenBank/DDBJ whole genome shotgun (WGS) entry which is preliminary data.</text>
</comment>
<gene>
    <name evidence="1" type="ORF">KDH_27440</name>
</gene>
<reference evidence="1 2" key="1">
    <citation type="submission" date="2023-02" db="EMBL/GenBank/DDBJ databases">
        <title>Dictyobacter halimunensis sp. nov., a new member of the class Ktedonobacteria from forest soil in a geothermal area.</title>
        <authorList>
            <person name="Rachmania M.K."/>
            <person name="Ningsih F."/>
            <person name="Sakai Y."/>
            <person name="Yabe S."/>
            <person name="Yokota A."/>
            <person name="Sjamsuridzal W."/>
        </authorList>
    </citation>
    <scope>NUCLEOTIDE SEQUENCE [LARGE SCALE GENOMIC DNA]</scope>
    <source>
        <strain evidence="1 2">S3.2.2.5</strain>
    </source>
</reference>
<dbReference type="Proteomes" id="UP001344906">
    <property type="component" value="Unassembled WGS sequence"/>
</dbReference>
<keyword evidence="2" id="KW-1185">Reference proteome</keyword>
<accession>A0ABQ6FRH0</accession>